<gene>
    <name evidence="2" type="ordered locus">Terro_2047</name>
    <name evidence="3" type="ordered locus">Terro_2413</name>
</gene>
<reference evidence="2 4" key="1">
    <citation type="submission" date="2012-06" db="EMBL/GenBank/DDBJ databases">
        <title>Complete genome of Terriglobus roseus DSM 18391.</title>
        <authorList>
            <consortium name="US DOE Joint Genome Institute (JGI-PGF)"/>
            <person name="Lucas S."/>
            <person name="Copeland A."/>
            <person name="Lapidus A."/>
            <person name="Glavina del Rio T."/>
            <person name="Dalin E."/>
            <person name="Tice H."/>
            <person name="Bruce D."/>
            <person name="Goodwin L."/>
            <person name="Pitluck S."/>
            <person name="Peters L."/>
            <person name="Mikhailova N."/>
            <person name="Munk A.C.C."/>
            <person name="Kyrpides N."/>
            <person name="Mavromatis K."/>
            <person name="Ivanova N."/>
            <person name="Brettin T."/>
            <person name="Detter J.C."/>
            <person name="Han C."/>
            <person name="Larimer F."/>
            <person name="Land M."/>
            <person name="Hauser L."/>
            <person name="Markowitz V."/>
            <person name="Cheng J.-F."/>
            <person name="Hugenholtz P."/>
            <person name="Woyke T."/>
            <person name="Wu D."/>
            <person name="Brambilla E."/>
            <person name="Klenk H.-P."/>
            <person name="Eisen J.A."/>
        </authorList>
    </citation>
    <scope>NUCLEOTIDE SEQUENCE [LARGE SCALE GENOMIC DNA]</scope>
    <source>
        <strain evidence="2">DSM 18391</strain>
        <strain evidence="4">DSM 18391 / NRRL B-41598 / KBS 63</strain>
    </source>
</reference>
<organism evidence="2 4">
    <name type="scientific">Terriglobus roseus (strain DSM 18391 / NRRL B-41598 / KBS 63)</name>
    <dbReference type="NCBI Taxonomy" id="926566"/>
    <lineage>
        <taxon>Bacteria</taxon>
        <taxon>Pseudomonadati</taxon>
        <taxon>Acidobacteriota</taxon>
        <taxon>Terriglobia</taxon>
        <taxon>Terriglobales</taxon>
        <taxon>Acidobacteriaceae</taxon>
        <taxon>Terriglobus</taxon>
    </lineage>
</organism>
<feature type="region of interest" description="Disordered" evidence="1">
    <location>
        <begin position="1"/>
        <end position="32"/>
    </location>
</feature>
<dbReference type="EMBL" id="CP003379">
    <property type="protein sequence ID" value="AFL88670.1"/>
    <property type="molecule type" value="Genomic_DNA"/>
</dbReference>
<evidence type="ECO:0000313" key="4">
    <source>
        <dbReference type="Proteomes" id="UP000006056"/>
    </source>
</evidence>
<dbReference type="AlphaFoldDB" id="I3ZGG0"/>
<dbReference type="HOGENOM" id="CLU_2345695_0_0_0"/>
<dbReference type="Proteomes" id="UP000006056">
    <property type="component" value="Chromosome"/>
</dbReference>
<evidence type="ECO:0008006" key="5">
    <source>
        <dbReference type="Google" id="ProtNLM"/>
    </source>
</evidence>
<dbReference type="EMBL" id="CP003379">
    <property type="protein sequence ID" value="AFL88328.1"/>
    <property type="molecule type" value="Genomic_DNA"/>
</dbReference>
<dbReference type="KEGG" id="trs:Terro_2047"/>
<name>I3ZGG0_TERRK</name>
<feature type="compositionally biased region" description="Basic and acidic residues" evidence="1">
    <location>
        <begin position="1"/>
        <end position="10"/>
    </location>
</feature>
<feature type="compositionally biased region" description="Polar residues" evidence="1">
    <location>
        <begin position="13"/>
        <end position="26"/>
    </location>
</feature>
<sequence length="97" mass="10733">MVDTRVREAENNDPASSSSTIGQTSPIARRSEGESFAQIARLIAAPCERAVRAVNATLIELHWEIASVFNRKIEEWGDGVGTGWLHLLRRRSRDCAA</sequence>
<evidence type="ECO:0000313" key="3">
    <source>
        <dbReference type="EMBL" id="AFL88670.1"/>
    </source>
</evidence>
<keyword evidence="4" id="KW-1185">Reference proteome</keyword>
<dbReference type="KEGG" id="trs:Terro_2413"/>
<evidence type="ECO:0000313" key="2">
    <source>
        <dbReference type="EMBL" id="AFL88328.1"/>
    </source>
</evidence>
<proteinExistence type="predicted"/>
<evidence type="ECO:0000256" key="1">
    <source>
        <dbReference type="SAM" id="MobiDB-lite"/>
    </source>
</evidence>
<accession>I3ZGG0</accession>
<protein>
    <recommendedName>
        <fullName evidence="5">YhcG N-terminal domain-containing protein</fullName>
    </recommendedName>
</protein>